<feature type="region of interest" description="Disordered" evidence="10">
    <location>
        <begin position="1"/>
        <end position="36"/>
    </location>
</feature>
<dbReference type="Proteomes" id="UP000579812">
    <property type="component" value="Unassembled WGS sequence"/>
</dbReference>
<dbReference type="PROSITE" id="PS50189">
    <property type="entry name" value="NTR"/>
    <property type="match status" value="1"/>
</dbReference>
<dbReference type="SMART" id="SM00643">
    <property type="entry name" value="C345C"/>
    <property type="match status" value="1"/>
</dbReference>
<feature type="compositionally biased region" description="Polar residues" evidence="10">
    <location>
        <begin position="239"/>
        <end position="251"/>
    </location>
</feature>
<dbReference type="PROSITE" id="PS50027">
    <property type="entry name" value="EGF_LAM_2"/>
    <property type="match status" value="2"/>
</dbReference>
<evidence type="ECO:0000313" key="15">
    <source>
        <dbReference type="Proteomes" id="UP000579812"/>
    </source>
</evidence>
<name>A0A7J6CJ41_9TELE</name>
<evidence type="ECO:0000259" key="13">
    <source>
        <dbReference type="PROSITE" id="PS51117"/>
    </source>
</evidence>
<evidence type="ECO:0000256" key="10">
    <source>
        <dbReference type="SAM" id="MobiDB-lite"/>
    </source>
</evidence>
<dbReference type="PANTHER" id="PTHR10574">
    <property type="entry name" value="NETRIN/LAMININ-RELATED"/>
    <property type="match status" value="1"/>
</dbReference>
<dbReference type="SMART" id="SM00180">
    <property type="entry name" value="EGF_Lam"/>
    <property type="match status" value="3"/>
</dbReference>
<dbReference type="InterPro" id="IPR008993">
    <property type="entry name" value="TIMP-like_OB-fold"/>
</dbReference>
<dbReference type="SUPFAM" id="SSF50242">
    <property type="entry name" value="TIMP-like"/>
    <property type="match status" value="1"/>
</dbReference>
<feature type="domain" description="Laminin EGF-like" evidence="11">
    <location>
        <begin position="419"/>
        <end position="473"/>
    </location>
</feature>
<feature type="region of interest" description="Disordered" evidence="10">
    <location>
        <begin position="239"/>
        <end position="269"/>
    </location>
</feature>
<evidence type="ECO:0000256" key="3">
    <source>
        <dbReference type="ARBA" id="ARBA00022530"/>
    </source>
</evidence>
<dbReference type="InterPro" id="IPR008211">
    <property type="entry name" value="Laminin_N"/>
</dbReference>
<feature type="compositionally biased region" description="Polar residues" evidence="10">
    <location>
        <begin position="1"/>
        <end position="20"/>
    </location>
</feature>
<comment type="subcellular location">
    <subcellularLocation>
        <location evidence="1">Secreted</location>
        <location evidence="1">Extracellular space</location>
        <location evidence="1">Extracellular matrix</location>
    </subcellularLocation>
</comment>
<comment type="caution">
    <text evidence="14">The sequence shown here is derived from an EMBL/GenBank/DDBJ whole genome shotgun (WGS) entry which is preliminary data.</text>
</comment>
<dbReference type="Gene3D" id="2.40.50.120">
    <property type="match status" value="1"/>
</dbReference>
<keyword evidence="3" id="KW-0272">Extracellular matrix</keyword>
<evidence type="ECO:0000259" key="11">
    <source>
        <dbReference type="PROSITE" id="PS50027"/>
    </source>
</evidence>
<dbReference type="Gene3D" id="2.170.300.10">
    <property type="entry name" value="Tie2 ligand-binding domain superfamily"/>
    <property type="match status" value="1"/>
</dbReference>
<dbReference type="Pfam" id="PF01759">
    <property type="entry name" value="NTR"/>
    <property type="match status" value="1"/>
</dbReference>
<keyword evidence="8 9" id="KW-0424">Laminin EGF-like domain</keyword>
<dbReference type="EMBL" id="JAAMOB010000011">
    <property type="protein sequence ID" value="KAF4107338.1"/>
    <property type="molecule type" value="Genomic_DNA"/>
</dbReference>
<keyword evidence="5" id="KW-0677">Repeat</keyword>
<feature type="domain" description="NTR" evidence="12">
    <location>
        <begin position="535"/>
        <end position="656"/>
    </location>
</feature>
<dbReference type="InterPro" id="IPR018933">
    <property type="entry name" value="Netrin_module_non-TIMP"/>
</dbReference>
<gene>
    <name evidence="14" type="ORF">G5714_011702</name>
</gene>
<organism evidence="14 15">
    <name type="scientific">Onychostoma macrolepis</name>
    <dbReference type="NCBI Taxonomy" id="369639"/>
    <lineage>
        <taxon>Eukaryota</taxon>
        <taxon>Metazoa</taxon>
        <taxon>Chordata</taxon>
        <taxon>Craniata</taxon>
        <taxon>Vertebrata</taxon>
        <taxon>Euteleostomi</taxon>
        <taxon>Actinopterygii</taxon>
        <taxon>Neopterygii</taxon>
        <taxon>Teleostei</taxon>
        <taxon>Ostariophysi</taxon>
        <taxon>Cypriniformes</taxon>
        <taxon>Cyprinidae</taxon>
        <taxon>Acrossocheilinae</taxon>
        <taxon>Onychostoma</taxon>
    </lineage>
</organism>
<dbReference type="PRINTS" id="PR00011">
    <property type="entry name" value="EGFLAMININ"/>
</dbReference>
<reference evidence="14 15" key="1">
    <citation type="submission" date="2020-04" db="EMBL/GenBank/DDBJ databases">
        <title>Chromosome-level genome assembly of a cyprinid fish Onychostoma macrolepis by integration of Nanopore Sequencing, Bionano and Hi-C technology.</title>
        <authorList>
            <person name="Wang D."/>
        </authorList>
    </citation>
    <scope>NUCLEOTIDE SEQUENCE [LARGE SCALE GENOMIC DNA]</scope>
    <source>
        <strain evidence="14">SWU-2019</strain>
        <tissue evidence="14">Muscle</tissue>
    </source>
</reference>
<dbReference type="GO" id="GO:0043256">
    <property type="term" value="C:laminin complex"/>
    <property type="evidence" value="ECO:0007669"/>
    <property type="project" value="TreeGrafter"/>
</dbReference>
<evidence type="ECO:0000256" key="6">
    <source>
        <dbReference type="ARBA" id="ARBA00023157"/>
    </source>
</evidence>
<evidence type="ECO:0000256" key="1">
    <source>
        <dbReference type="ARBA" id="ARBA00004498"/>
    </source>
</evidence>
<dbReference type="FunFam" id="2.170.300.10:FF:000001">
    <property type="entry name" value="Laminin subunit beta-1"/>
    <property type="match status" value="1"/>
</dbReference>
<accession>A0A7J6CJ41</accession>
<dbReference type="Pfam" id="PF00055">
    <property type="entry name" value="Laminin_N"/>
    <property type="match status" value="1"/>
</dbReference>
<evidence type="ECO:0000313" key="14">
    <source>
        <dbReference type="EMBL" id="KAF4107338.1"/>
    </source>
</evidence>
<feature type="disulfide bond" evidence="9">
    <location>
        <begin position="386"/>
        <end position="395"/>
    </location>
</feature>
<dbReference type="CDD" id="cd00055">
    <property type="entry name" value="EGF_Lam"/>
    <property type="match status" value="3"/>
</dbReference>
<feature type="domain" description="Laminin EGF-like" evidence="11">
    <location>
        <begin position="356"/>
        <end position="418"/>
    </location>
</feature>
<evidence type="ECO:0000259" key="12">
    <source>
        <dbReference type="PROSITE" id="PS50189"/>
    </source>
</evidence>
<dbReference type="AlphaFoldDB" id="A0A7J6CJ41"/>
<evidence type="ECO:0000256" key="4">
    <source>
        <dbReference type="ARBA" id="ARBA00022729"/>
    </source>
</evidence>
<evidence type="ECO:0000256" key="2">
    <source>
        <dbReference type="ARBA" id="ARBA00022525"/>
    </source>
</evidence>
<evidence type="ECO:0008006" key="16">
    <source>
        <dbReference type="Google" id="ProtNLM"/>
    </source>
</evidence>
<dbReference type="GO" id="GO:0016477">
    <property type="term" value="P:cell migration"/>
    <property type="evidence" value="ECO:0007669"/>
    <property type="project" value="TreeGrafter"/>
</dbReference>
<dbReference type="GO" id="GO:0070831">
    <property type="term" value="P:basement membrane assembly"/>
    <property type="evidence" value="ECO:0007669"/>
    <property type="project" value="TreeGrafter"/>
</dbReference>
<keyword evidence="4" id="KW-0732">Signal</keyword>
<dbReference type="InterPro" id="IPR001134">
    <property type="entry name" value="Netrin_domain"/>
</dbReference>
<sequence length="657" mass="71338">MVLNDPQGSSHSWVKRSQNPAPFPSGDHKQHTPSPPLALHIIPKSRCVGRACSPPMGNLASGRTLFTLTSCCTNSSSCLPTQPRCLAELHPPALMADDPFIHPDTWWGSAAATGEQEEIRLDLETQFCMSHVVMLFRSPRPAAMRLERSQDFGQTWETLKLFAGNCTEMFGLPDDVSQPGSLCTSRYSNAVPCSRGEIIFRSIGLGSGIVDPYSPEALSRLTVTNLRIQLLKSQQCPISKGQRSVPEQSNPPFLPTIHSRPLTAPTPSSDPLDLTPFAVYSLLAKGTCLCHGHAEHCLPENEGQDSLQPSNVVSGKCVCTHHTVGEHCERCAPLYNDQPWRAANGSSGESNPCQKCECHSHAESCHFSQRVWLSTGGSSGGICDNCQHNTVGRRCQRCRPGYHRHPARPLNSPHACTRCWCDPVGSVPVHSGSGNPWCHPRSGQCHCKPGVGSTTCSHCLPGFWGFGEEGCKSCVCPLTCDPVTGHCLDSKGGIKLYNVPIGGKIPELSHFKPQEDERVWPKELAVSALYYTGKCSCKEKKLKSVSDLCKMKHAYVIKASVLSAHDKGTHAVVLVKVRKVFRSGKLPLSQGTHSLYPLSWTSRGCTCPILNPGGNYLLAGPEDVDSGRLLVTLQSLVVPWTPILGFQVTEALHQGCL</sequence>
<evidence type="ECO:0000256" key="8">
    <source>
        <dbReference type="ARBA" id="ARBA00023292"/>
    </source>
</evidence>
<dbReference type="InterPro" id="IPR050440">
    <property type="entry name" value="Laminin/Netrin_ECM"/>
</dbReference>
<evidence type="ECO:0000256" key="5">
    <source>
        <dbReference type="ARBA" id="ARBA00022737"/>
    </source>
</evidence>
<dbReference type="SUPFAM" id="SSF57196">
    <property type="entry name" value="EGF/Laminin"/>
    <property type="match status" value="3"/>
</dbReference>
<dbReference type="Pfam" id="PF00053">
    <property type="entry name" value="EGF_laminin"/>
    <property type="match status" value="3"/>
</dbReference>
<evidence type="ECO:0000256" key="9">
    <source>
        <dbReference type="PROSITE-ProRule" id="PRU00460"/>
    </source>
</evidence>
<dbReference type="Gene3D" id="2.60.120.260">
    <property type="entry name" value="Galactose-binding domain-like"/>
    <property type="match status" value="1"/>
</dbReference>
<dbReference type="GO" id="GO:0009888">
    <property type="term" value="P:tissue development"/>
    <property type="evidence" value="ECO:0007669"/>
    <property type="project" value="TreeGrafter"/>
</dbReference>
<dbReference type="InterPro" id="IPR002049">
    <property type="entry name" value="LE_dom"/>
</dbReference>
<dbReference type="SMART" id="SM00136">
    <property type="entry name" value="LamNT"/>
    <property type="match status" value="1"/>
</dbReference>
<evidence type="ECO:0000256" key="7">
    <source>
        <dbReference type="ARBA" id="ARBA00023180"/>
    </source>
</evidence>
<dbReference type="PROSITE" id="PS51117">
    <property type="entry name" value="LAMININ_NTER"/>
    <property type="match status" value="1"/>
</dbReference>
<dbReference type="GO" id="GO:0007411">
    <property type="term" value="P:axon guidance"/>
    <property type="evidence" value="ECO:0007669"/>
    <property type="project" value="TreeGrafter"/>
</dbReference>
<dbReference type="FunFam" id="2.40.50.120:FF:000032">
    <property type="entry name" value="netrin-4"/>
    <property type="match status" value="1"/>
</dbReference>
<keyword evidence="15" id="KW-1185">Reference proteome</keyword>
<keyword evidence="7" id="KW-0325">Glycoprotein</keyword>
<keyword evidence="6 9" id="KW-1015">Disulfide bond</keyword>
<protein>
    <recommendedName>
        <fullName evidence="16">Netrin-1</fullName>
    </recommendedName>
</protein>
<dbReference type="FunFam" id="2.10.25.10:FF:000333">
    <property type="entry name" value="netrin-4 isoform X2"/>
    <property type="match status" value="1"/>
</dbReference>
<dbReference type="GO" id="GO:0009887">
    <property type="term" value="P:animal organ morphogenesis"/>
    <property type="evidence" value="ECO:0007669"/>
    <property type="project" value="TreeGrafter"/>
</dbReference>
<feature type="domain" description="Laminin N-terminal" evidence="13">
    <location>
        <begin position="48"/>
        <end position="287"/>
    </location>
</feature>
<dbReference type="GO" id="GO:0034446">
    <property type="term" value="P:substrate adhesion-dependent cell spreading"/>
    <property type="evidence" value="ECO:0007669"/>
    <property type="project" value="TreeGrafter"/>
</dbReference>
<proteinExistence type="predicted"/>
<comment type="caution">
    <text evidence="9">Lacks conserved residue(s) required for the propagation of feature annotation.</text>
</comment>
<keyword evidence="2" id="KW-0964">Secreted</keyword>
<feature type="disulfide bond" evidence="9">
    <location>
        <begin position="447"/>
        <end position="456"/>
    </location>
</feature>
<dbReference type="Gene3D" id="2.10.25.10">
    <property type="entry name" value="Laminin"/>
    <property type="match status" value="1"/>
</dbReference>
<dbReference type="PANTHER" id="PTHR10574:SF419">
    <property type="entry name" value="LAMININ SUBUNIT ALPHA-3-RELATED"/>
    <property type="match status" value="1"/>
</dbReference>